<dbReference type="Proteomes" id="UP000887566">
    <property type="component" value="Unplaced"/>
</dbReference>
<keyword evidence="1" id="KW-1185">Reference proteome</keyword>
<name>A0A914UWF4_9BILA</name>
<proteinExistence type="predicted"/>
<sequence length="38" mass="4471">MTDVEEITSEDKEMIEELRSRVSEDLKGIPFYSDDYSL</sequence>
<dbReference type="WBParaSite" id="PSAMB.scaffold1314size33101.g12299.t1">
    <property type="protein sequence ID" value="PSAMB.scaffold1314size33101.g12299.t1"/>
    <property type="gene ID" value="PSAMB.scaffold1314size33101.g12299"/>
</dbReference>
<protein>
    <submittedName>
        <fullName evidence="2">Uncharacterized protein</fullName>
    </submittedName>
</protein>
<dbReference type="AlphaFoldDB" id="A0A914UWF4"/>
<evidence type="ECO:0000313" key="2">
    <source>
        <dbReference type="WBParaSite" id="PSAMB.scaffold1314size33101.g12299.t1"/>
    </source>
</evidence>
<evidence type="ECO:0000313" key="1">
    <source>
        <dbReference type="Proteomes" id="UP000887566"/>
    </source>
</evidence>
<organism evidence="1 2">
    <name type="scientific">Plectus sambesii</name>
    <dbReference type="NCBI Taxonomy" id="2011161"/>
    <lineage>
        <taxon>Eukaryota</taxon>
        <taxon>Metazoa</taxon>
        <taxon>Ecdysozoa</taxon>
        <taxon>Nematoda</taxon>
        <taxon>Chromadorea</taxon>
        <taxon>Plectida</taxon>
        <taxon>Plectina</taxon>
        <taxon>Plectoidea</taxon>
        <taxon>Plectidae</taxon>
        <taxon>Plectus</taxon>
    </lineage>
</organism>
<reference evidence="2" key="1">
    <citation type="submission" date="2022-11" db="UniProtKB">
        <authorList>
            <consortium name="WormBaseParasite"/>
        </authorList>
    </citation>
    <scope>IDENTIFICATION</scope>
</reference>
<accession>A0A914UWF4</accession>